<dbReference type="PANTHER" id="PTHR10039:SF15">
    <property type="entry name" value="NACHT DOMAIN-CONTAINING PROTEIN"/>
    <property type="match status" value="1"/>
</dbReference>
<gene>
    <name evidence="4" type="ORF">B0H67DRAFT_592655</name>
</gene>
<dbReference type="InterPro" id="IPR027417">
    <property type="entry name" value="P-loop_NTPase"/>
</dbReference>
<organism evidence="4 5">
    <name type="scientific">Lasiosphaeris hirsuta</name>
    <dbReference type="NCBI Taxonomy" id="260670"/>
    <lineage>
        <taxon>Eukaryota</taxon>
        <taxon>Fungi</taxon>
        <taxon>Dikarya</taxon>
        <taxon>Ascomycota</taxon>
        <taxon>Pezizomycotina</taxon>
        <taxon>Sordariomycetes</taxon>
        <taxon>Sordariomycetidae</taxon>
        <taxon>Sordariales</taxon>
        <taxon>Lasiosphaeriaceae</taxon>
        <taxon>Lasiosphaeris</taxon>
    </lineage>
</organism>
<dbReference type="Gene3D" id="3.40.50.300">
    <property type="entry name" value="P-loop containing nucleotide triphosphate hydrolases"/>
    <property type="match status" value="1"/>
</dbReference>
<evidence type="ECO:0000259" key="3">
    <source>
        <dbReference type="Pfam" id="PF24883"/>
    </source>
</evidence>
<keyword evidence="1" id="KW-0677">Repeat</keyword>
<dbReference type="SMART" id="SM00248">
    <property type="entry name" value="ANK"/>
    <property type="match status" value="3"/>
</dbReference>
<dbReference type="EMBL" id="JAUKUA010000007">
    <property type="protein sequence ID" value="KAK0704900.1"/>
    <property type="molecule type" value="Genomic_DNA"/>
</dbReference>
<feature type="domain" description="Nephrocystin 3-like N-terminal" evidence="3">
    <location>
        <begin position="70"/>
        <end position="240"/>
    </location>
</feature>
<evidence type="ECO:0000256" key="1">
    <source>
        <dbReference type="ARBA" id="ARBA00022737"/>
    </source>
</evidence>
<keyword evidence="5" id="KW-1185">Reference proteome</keyword>
<dbReference type="PROSITE" id="PS50088">
    <property type="entry name" value="ANK_REPEAT"/>
    <property type="match status" value="1"/>
</dbReference>
<dbReference type="PANTHER" id="PTHR10039">
    <property type="entry name" value="AMELOGENIN"/>
    <property type="match status" value="1"/>
</dbReference>
<sequence>MNCTHARDGSQVYASCTSTDEPQNQRHMIETMGAYGQPLPPSLLLNLQFHRGQEPERRITIGNQTMTREGRVLLKTEYFQKWKRGSMRAMWICGALEYESGKTTLMSIILGHLIKDTLDHARRACLFVNFDYCEETRRDLKNILSSLRAQLTCFRDPVSGSSSKSFQYPFNKSDGTSTYDNDLKMTLAEIKSFGFARLYLVIDELGEYLCGSEFAPTVLDPFIEFLCQLPHNTHFVFTSRHKQGTDLPEDYKVLETLSGPNQLQEFVRGCLNAYHGPPRSGDRPLSAPYYLDILPIKGKPDSLKSRWETLSRAPNDIRRLLLEKISNQNGFSTTLALRALMWVALACRPLTIDELRAAVTTRLVSANGEWFQLELVDERRLSDVCAGLLLVNRATQIVSLAHDAEAYLKANASSIFGNPQTVLAEMCLSYLLLSREAPSSNKVSTGCGQSIAFQKYAANYWGQHMLSSAEDGQDPGEMYFLARIFLLKAHSHVASAMKVMSDDRFRRERAVGPLHVAAYFGLDVLVRKLLRIVTRPDDINAVTGRGKTAVHWAVTFKHSAVIRALVSCGADVNIPDNDGKTALVEAVMNDDLESVDALLFEAEEIGVHNDLDTQL</sequence>
<dbReference type="Proteomes" id="UP001172102">
    <property type="component" value="Unassembled WGS sequence"/>
</dbReference>
<protein>
    <recommendedName>
        <fullName evidence="3">Nephrocystin 3-like N-terminal domain-containing protein</fullName>
    </recommendedName>
</protein>
<feature type="repeat" description="ANK" evidence="2">
    <location>
        <begin position="545"/>
        <end position="577"/>
    </location>
</feature>
<name>A0AA40DIY7_9PEZI</name>
<reference evidence="4" key="1">
    <citation type="submission" date="2023-06" db="EMBL/GenBank/DDBJ databases">
        <title>Genome-scale phylogeny and comparative genomics of the fungal order Sordariales.</title>
        <authorList>
            <consortium name="Lawrence Berkeley National Laboratory"/>
            <person name="Hensen N."/>
            <person name="Bonometti L."/>
            <person name="Westerberg I."/>
            <person name="Brannstrom I.O."/>
            <person name="Guillou S."/>
            <person name="Cros-Aarteil S."/>
            <person name="Calhoun S."/>
            <person name="Haridas S."/>
            <person name="Kuo A."/>
            <person name="Mondo S."/>
            <person name="Pangilinan J."/>
            <person name="Riley R."/>
            <person name="Labutti K."/>
            <person name="Andreopoulos B."/>
            <person name="Lipzen A."/>
            <person name="Chen C."/>
            <person name="Yanf M."/>
            <person name="Daum C."/>
            <person name="Ng V."/>
            <person name="Clum A."/>
            <person name="Steindorff A."/>
            <person name="Ohm R."/>
            <person name="Martin F."/>
            <person name="Silar P."/>
            <person name="Natvig D."/>
            <person name="Lalanne C."/>
            <person name="Gautier V."/>
            <person name="Ament-Velasquez S.L."/>
            <person name="Kruys A."/>
            <person name="Hutchinson M.I."/>
            <person name="Powell A.J."/>
            <person name="Barry K."/>
            <person name="Miller A.N."/>
            <person name="Grigoriev I.V."/>
            <person name="Debuchy R."/>
            <person name="Gladieux P."/>
            <person name="Thoren M.H."/>
            <person name="Johannesson H."/>
        </authorList>
    </citation>
    <scope>NUCLEOTIDE SEQUENCE</scope>
    <source>
        <strain evidence="4">SMH4607-1</strain>
    </source>
</reference>
<keyword evidence="2" id="KW-0040">ANK repeat</keyword>
<dbReference type="InterPro" id="IPR002110">
    <property type="entry name" value="Ankyrin_rpt"/>
</dbReference>
<dbReference type="Gene3D" id="1.25.40.20">
    <property type="entry name" value="Ankyrin repeat-containing domain"/>
    <property type="match status" value="1"/>
</dbReference>
<accession>A0AA40DIY7</accession>
<dbReference type="Pfam" id="PF12796">
    <property type="entry name" value="Ank_2"/>
    <property type="match status" value="1"/>
</dbReference>
<evidence type="ECO:0000313" key="5">
    <source>
        <dbReference type="Proteomes" id="UP001172102"/>
    </source>
</evidence>
<comment type="caution">
    <text evidence="4">The sequence shown here is derived from an EMBL/GenBank/DDBJ whole genome shotgun (WGS) entry which is preliminary data.</text>
</comment>
<dbReference type="InterPro" id="IPR056884">
    <property type="entry name" value="NPHP3-like_N"/>
</dbReference>
<evidence type="ECO:0000313" key="4">
    <source>
        <dbReference type="EMBL" id="KAK0704900.1"/>
    </source>
</evidence>
<proteinExistence type="predicted"/>
<evidence type="ECO:0000256" key="2">
    <source>
        <dbReference type="PROSITE-ProRule" id="PRU00023"/>
    </source>
</evidence>
<dbReference type="Pfam" id="PF24883">
    <property type="entry name" value="NPHP3_N"/>
    <property type="match status" value="1"/>
</dbReference>
<dbReference type="SUPFAM" id="SSF48403">
    <property type="entry name" value="Ankyrin repeat"/>
    <property type="match status" value="1"/>
</dbReference>
<dbReference type="InterPro" id="IPR036770">
    <property type="entry name" value="Ankyrin_rpt-contain_sf"/>
</dbReference>
<dbReference type="PROSITE" id="PS50297">
    <property type="entry name" value="ANK_REP_REGION"/>
    <property type="match status" value="1"/>
</dbReference>
<dbReference type="AlphaFoldDB" id="A0AA40DIY7"/>